<dbReference type="SUPFAM" id="SSF52047">
    <property type="entry name" value="RNI-like"/>
    <property type="match status" value="1"/>
</dbReference>
<dbReference type="PANTHER" id="PTHR13318">
    <property type="entry name" value="PARTNER OF PAIRED, ISOFORM B-RELATED"/>
    <property type="match status" value="1"/>
</dbReference>
<dbReference type="InParanoid" id="A0A7M7RE95"/>
<dbReference type="InterPro" id="IPR032675">
    <property type="entry name" value="LRR_dom_sf"/>
</dbReference>
<evidence type="ECO:0000313" key="6">
    <source>
        <dbReference type="Proteomes" id="UP000007110"/>
    </source>
</evidence>
<dbReference type="InterPro" id="IPR036047">
    <property type="entry name" value="F-box-like_dom_sf"/>
</dbReference>
<organism evidence="5 6">
    <name type="scientific">Strongylocentrotus purpuratus</name>
    <name type="common">Purple sea urchin</name>
    <dbReference type="NCBI Taxonomy" id="7668"/>
    <lineage>
        <taxon>Eukaryota</taxon>
        <taxon>Metazoa</taxon>
        <taxon>Echinodermata</taxon>
        <taxon>Eleutherozoa</taxon>
        <taxon>Echinozoa</taxon>
        <taxon>Echinoidea</taxon>
        <taxon>Euechinoidea</taxon>
        <taxon>Echinacea</taxon>
        <taxon>Camarodonta</taxon>
        <taxon>Echinidea</taxon>
        <taxon>Strongylocentrotidae</taxon>
        <taxon>Strongylocentrotus</taxon>
    </lineage>
</organism>
<dbReference type="GO" id="GO:0031146">
    <property type="term" value="P:SCF-dependent proteasomal ubiquitin-dependent protein catabolic process"/>
    <property type="evidence" value="ECO:0000318"/>
    <property type="project" value="GO_Central"/>
</dbReference>
<dbReference type="SUPFAM" id="SSF81383">
    <property type="entry name" value="F-box domain"/>
    <property type="match status" value="1"/>
</dbReference>
<feature type="compositionally biased region" description="Polar residues" evidence="2">
    <location>
        <begin position="1"/>
        <end position="16"/>
    </location>
</feature>
<dbReference type="GeneID" id="574958"/>
<dbReference type="SMART" id="SM00367">
    <property type="entry name" value="LRR_CC"/>
    <property type="match status" value="6"/>
</dbReference>
<evidence type="ECO:0008006" key="7">
    <source>
        <dbReference type="Google" id="ProtNLM"/>
    </source>
</evidence>
<accession>A0A7M7RE95</accession>
<dbReference type="InterPro" id="IPR006553">
    <property type="entry name" value="Leu-rich_rpt_Cys-con_subtyp"/>
</dbReference>
<feature type="region of interest" description="Disordered" evidence="2">
    <location>
        <begin position="1"/>
        <end position="48"/>
    </location>
</feature>
<evidence type="ECO:0000313" key="5">
    <source>
        <dbReference type="EnsemblMetazoa" id="XP_780460"/>
    </source>
</evidence>
<dbReference type="EnsemblMetazoa" id="XM_775367">
    <property type="protein sequence ID" value="XP_780460"/>
    <property type="gene ID" value="LOC574958"/>
</dbReference>
<dbReference type="Gene3D" id="3.80.10.10">
    <property type="entry name" value="Ribonuclease Inhibitor"/>
    <property type="match status" value="2"/>
</dbReference>
<reference evidence="5" key="2">
    <citation type="submission" date="2021-01" db="UniProtKB">
        <authorList>
            <consortium name="EnsemblMetazoa"/>
        </authorList>
    </citation>
    <scope>IDENTIFICATION</scope>
</reference>
<dbReference type="Proteomes" id="UP000007110">
    <property type="component" value="Unassembled WGS sequence"/>
</dbReference>
<dbReference type="KEGG" id="spu:574958"/>
<dbReference type="OMA" id="FWAGLMP"/>
<evidence type="ECO:0000256" key="2">
    <source>
        <dbReference type="SAM" id="MobiDB-lite"/>
    </source>
</evidence>
<protein>
    <recommendedName>
        <fullName evidence="7">F-box/LRR-repeat protein 16</fullName>
    </recommendedName>
</protein>
<evidence type="ECO:0000259" key="4">
    <source>
        <dbReference type="Pfam" id="PF25372"/>
    </source>
</evidence>
<sequence length="495" mass="54002">MASVLVSRTSAPTNMNGIPDSDGDSPTHMQQGGGSPCKPARQQDASGAETYVKLSPNDLGASCEGLAMMTHNGQSASKQQMGGGSVQNGCEGAESSPTGHVLFTAQSFEELFLDKIFLQRLFLYLTPVERCGLAHVCKSWKEVLYQPMFWKTVTPILHRRDLYEEQDDGNKNFTSLSSFELRGFESVCLVSVSDLDICEFIDHCPRTKKFLRAISLKRSTVTDAGLEVMLEQLGTVTSLELSGCNDFTEAGLWASLQPRLTALSISDCINVADESVAAIAQRLPHLRELNLQAYHVTDAVLGCLVAQRCGTLTTLRLKSCWELTNQAVVNLIHCLPQLTTLSLSGCSKITDEAIELIAENLGQLRCLDLSWCPRITDAALEYIACDLPKLEELTLDRCVRITDTGVGFLATMGCLRALYLRWCCQVQDFGLQHLYGMKSLLVLSVAGCPLLTASGLSGLAQLKQMEELEVTNCPGASPKLLQYFSANLSACILIH</sequence>
<dbReference type="OrthoDB" id="10044893at2759"/>
<dbReference type="GO" id="GO:0019005">
    <property type="term" value="C:SCF ubiquitin ligase complex"/>
    <property type="evidence" value="ECO:0000318"/>
    <property type="project" value="GO_Central"/>
</dbReference>
<evidence type="ECO:0000259" key="3">
    <source>
        <dbReference type="Pfam" id="PF12937"/>
    </source>
</evidence>
<dbReference type="Gene3D" id="1.20.1280.50">
    <property type="match status" value="1"/>
</dbReference>
<name>A0A7M7RE95_STRPU</name>
<dbReference type="InterPro" id="IPR057207">
    <property type="entry name" value="FBXL15_LRR"/>
</dbReference>
<dbReference type="RefSeq" id="XP_780460.2">
    <property type="nucleotide sequence ID" value="XM_775367.5"/>
</dbReference>
<reference evidence="6" key="1">
    <citation type="submission" date="2015-02" db="EMBL/GenBank/DDBJ databases">
        <title>Genome sequencing for Strongylocentrotus purpuratus.</title>
        <authorList>
            <person name="Murali S."/>
            <person name="Liu Y."/>
            <person name="Vee V."/>
            <person name="English A."/>
            <person name="Wang M."/>
            <person name="Skinner E."/>
            <person name="Han Y."/>
            <person name="Muzny D.M."/>
            <person name="Worley K.C."/>
            <person name="Gibbs R.A."/>
        </authorList>
    </citation>
    <scope>NUCLEOTIDE SEQUENCE</scope>
</reference>
<dbReference type="CTD" id="146330"/>
<feature type="domain" description="F-box/LRR-repeat protein 15-like leucin rich repeat" evidence="4">
    <location>
        <begin position="192"/>
        <end position="383"/>
    </location>
</feature>
<proteinExistence type="predicted"/>
<keyword evidence="6" id="KW-1185">Reference proteome</keyword>
<evidence type="ECO:0000256" key="1">
    <source>
        <dbReference type="ARBA" id="ARBA00022786"/>
    </source>
</evidence>
<dbReference type="Pfam" id="PF25372">
    <property type="entry name" value="DUF7885"/>
    <property type="match status" value="1"/>
</dbReference>
<dbReference type="FunFam" id="3.80.10.10:FF:000262">
    <property type="entry name" value="F-box/LRR-repeat protein 16"/>
    <property type="match status" value="1"/>
</dbReference>
<keyword evidence="1" id="KW-0833">Ubl conjugation pathway</keyword>
<dbReference type="Pfam" id="PF12937">
    <property type="entry name" value="F-box-like"/>
    <property type="match status" value="1"/>
</dbReference>
<feature type="domain" description="F-box" evidence="3">
    <location>
        <begin position="118"/>
        <end position="153"/>
    </location>
</feature>
<dbReference type="PANTHER" id="PTHR13318:SF193">
    <property type="entry name" value="F-BOX_LRR-REPEAT PROTEIN 16"/>
    <property type="match status" value="1"/>
</dbReference>
<dbReference type="CDD" id="cd22127">
    <property type="entry name" value="F-box_FBXL16"/>
    <property type="match status" value="1"/>
</dbReference>
<dbReference type="AlphaFoldDB" id="A0A7M7RE95"/>
<dbReference type="InterPro" id="IPR001810">
    <property type="entry name" value="F-box_dom"/>
</dbReference>